<dbReference type="Proteomes" id="UP000324800">
    <property type="component" value="Unassembled WGS sequence"/>
</dbReference>
<protein>
    <submittedName>
        <fullName evidence="2">Uncharacterized protein</fullName>
    </submittedName>
</protein>
<feature type="transmembrane region" description="Helical" evidence="1">
    <location>
        <begin position="79"/>
        <end position="106"/>
    </location>
</feature>
<keyword evidence="1" id="KW-0472">Membrane</keyword>
<accession>A0A5J4THB1</accession>
<organism evidence="2 3">
    <name type="scientific">Streblomastix strix</name>
    <dbReference type="NCBI Taxonomy" id="222440"/>
    <lineage>
        <taxon>Eukaryota</taxon>
        <taxon>Metamonada</taxon>
        <taxon>Preaxostyla</taxon>
        <taxon>Oxymonadida</taxon>
        <taxon>Streblomastigidae</taxon>
        <taxon>Streblomastix</taxon>
    </lineage>
</organism>
<sequence>MDSSSGLQRMQPFALKDFSWVDNRKKIYGMLVSNTGKLFTGLDGQEDEAVQIEIQIEEGEQFYNFKTSYEQDSKTKFVFTWWIILIIASAGLILLIIIIIICCCICNRSKKKKEHIIYPVSEEKIMPN</sequence>
<dbReference type="EMBL" id="SNRW01031097">
    <property type="protein sequence ID" value="KAA6357638.1"/>
    <property type="molecule type" value="Genomic_DNA"/>
</dbReference>
<evidence type="ECO:0000313" key="2">
    <source>
        <dbReference type="EMBL" id="KAA6357638.1"/>
    </source>
</evidence>
<dbReference type="AlphaFoldDB" id="A0A5J4THB1"/>
<keyword evidence="1" id="KW-1133">Transmembrane helix</keyword>
<name>A0A5J4THB1_9EUKA</name>
<evidence type="ECO:0000313" key="3">
    <source>
        <dbReference type="Proteomes" id="UP000324800"/>
    </source>
</evidence>
<comment type="caution">
    <text evidence="2">The sequence shown here is derived from an EMBL/GenBank/DDBJ whole genome shotgun (WGS) entry which is preliminary data.</text>
</comment>
<evidence type="ECO:0000256" key="1">
    <source>
        <dbReference type="SAM" id="Phobius"/>
    </source>
</evidence>
<proteinExistence type="predicted"/>
<gene>
    <name evidence="2" type="ORF">EZS28_046836</name>
</gene>
<reference evidence="2 3" key="1">
    <citation type="submission" date="2019-03" db="EMBL/GenBank/DDBJ databases">
        <title>Single cell metagenomics reveals metabolic interactions within the superorganism composed of flagellate Streblomastix strix and complex community of Bacteroidetes bacteria on its surface.</title>
        <authorList>
            <person name="Treitli S.C."/>
            <person name="Kolisko M."/>
            <person name="Husnik F."/>
            <person name="Keeling P."/>
            <person name="Hampl V."/>
        </authorList>
    </citation>
    <scope>NUCLEOTIDE SEQUENCE [LARGE SCALE GENOMIC DNA]</scope>
    <source>
        <strain evidence="2">ST1C</strain>
    </source>
</reference>
<keyword evidence="1" id="KW-0812">Transmembrane</keyword>